<proteinExistence type="inferred from homology"/>
<sequence>MEQGKSSFLDAIEWCLTGEVEESKTRRVDKREFLINKFCDKKDAPFVEIIYVHNGQEESFCRKVNSKTKFVFEDLAGDHFIDTKRIENFVIDTKQSLWDRFSTLLGFEDLIEFDRRLRKLKNTAEKKYQEITEKLRQQEKELEGLENRMAELRGKFKDSVEEDLEIKLNEEENRSRSERFKKLQEFIINLDGIIKELEEKMNLDEKLKEYKSKLANAQEMITEVEISEVVNTAYEYFKKTEEVTTCPVCGQPIEYYDVLRRLENLKENLSKIINLKSEIRKINNSIEQKQQSLLETAEKVKNLYFHLYKKELNIEISKEEFDRNLISDLETIKEDARRESDAINEILRLSQEWGRYKEIKQNSEKSKISKETLETRMKVVKKIYDDICDFYEIYRRKYAERIAKELENISKNEVTLIYNKINQSENEVVDTFIIEPDIGNIEEPKISFRAVIKGTQKVVDALSILSTGHLRCLGFALLVARIKSNPNSLNFIAIDDPIYSIDHEHRYNLITYLRELGSQYQLIITTSDRVFYDIIKHQFNGNSFKPYNTSFGSISNCQNTEVVLSIDIKPCYRSYIEKAEEYSYINEIRAASLYARLALETVLFSLAEKVNLKIPYKRIHKITIKDLMGAKLKEELKNYFQDRSNEIEMEFQKLSHHRYFKSLLNGFPLDEEVHYPHEERSSYTVKEVKEVIETIKNFAQFVESLA</sequence>
<gene>
    <name evidence="5" type="ORF">DEA61_04505</name>
</gene>
<dbReference type="InterPro" id="IPR027417">
    <property type="entry name" value="P-loop_NTPase"/>
</dbReference>
<keyword evidence="4" id="KW-0175">Coiled coil</keyword>
<evidence type="ECO:0000256" key="3">
    <source>
        <dbReference type="ARBA" id="ARBA00013368"/>
    </source>
</evidence>
<comment type="caution">
    <text evidence="5">The sequence shown here is derived from an EMBL/GenBank/DDBJ whole genome shotgun (WGS) entry which is preliminary data.</text>
</comment>
<dbReference type="PANTHER" id="PTHR32114:SF2">
    <property type="entry name" value="ABC TRANSPORTER ABCH.3"/>
    <property type="match status" value="1"/>
</dbReference>
<feature type="coiled-coil region" evidence="4">
    <location>
        <begin position="193"/>
        <end position="227"/>
    </location>
</feature>
<name>A0A357VL34_9THEO</name>
<evidence type="ECO:0000313" key="5">
    <source>
        <dbReference type="EMBL" id="HBT49095.1"/>
    </source>
</evidence>
<dbReference type="EMBL" id="DOLB01000079">
    <property type="protein sequence ID" value="HBT49095.1"/>
    <property type="molecule type" value="Genomic_DNA"/>
</dbReference>
<evidence type="ECO:0000256" key="4">
    <source>
        <dbReference type="SAM" id="Coils"/>
    </source>
</evidence>
<comment type="similarity">
    <text evidence="1">Belongs to the SMC family. SbcC subfamily.</text>
</comment>
<dbReference type="Gene3D" id="3.40.50.300">
    <property type="entry name" value="P-loop containing nucleotide triphosphate hydrolases"/>
    <property type="match status" value="2"/>
</dbReference>
<evidence type="ECO:0000256" key="1">
    <source>
        <dbReference type="ARBA" id="ARBA00006930"/>
    </source>
</evidence>
<accession>A0A357VL34</accession>
<feature type="coiled-coil region" evidence="4">
    <location>
        <begin position="262"/>
        <end position="292"/>
    </location>
</feature>
<protein>
    <recommendedName>
        <fullName evidence="3">Nuclease SbcCD subunit C</fullName>
    </recommendedName>
</protein>
<reference evidence="5 6" key="1">
    <citation type="journal article" date="2018" name="Nat. Biotechnol.">
        <title>A standardized bacterial taxonomy based on genome phylogeny substantially revises the tree of life.</title>
        <authorList>
            <person name="Parks D.H."/>
            <person name="Chuvochina M."/>
            <person name="Waite D.W."/>
            <person name="Rinke C."/>
            <person name="Skarshewski A."/>
            <person name="Chaumeil P.A."/>
            <person name="Hugenholtz P."/>
        </authorList>
    </citation>
    <scope>NUCLEOTIDE SEQUENCE [LARGE SCALE GENOMIC DNA]</scope>
    <source>
        <strain evidence="5">UBA12544</strain>
    </source>
</reference>
<organism evidence="5 6">
    <name type="scientific">Caldanaerobacter subterraneus</name>
    <dbReference type="NCBI Taxonomy" id="911092"/>
    <lineage>
        <taxon>Bacteria</taxon>
        <taxon>Bacillati</taxon>
        <taxon>Bacillota</taxon>
        <taxon>Clostridia</taxon>
        <taxon>Thermoanaerobacterales</taxon>
        <taxon>Thermoanaerobacteraceae</taxon>
        <taxon>Caldanaerobacter</taxon>
    </lineage>
</organism>
<dbReference type="Proteomes" id="UP000264445">
    <property type="component" value="Unassembled WGS sequence"/>
</dbReference>
<evidence type="ECO:0000256" key="2">
    <source>
        <dbReference type="ARBA" id="ARBA00011322"/>
    </source>
</evidence>
<dbReference type="PANTHER" id="PTHR32114">
    <property type="entry name" value="ABC TRANSPORTER ABCH.3"/>
    <property type="match status" value="1"/>
</dbReference>
<dbReference type="SUPFAM" id="SSF52540">
    <property type="entry name" value="P-loop containing nucleoside triphosphate hydrolases"/>
    <property type="match status" value="1"/>
</dbReference>
<feature type="coiled-coil region" evidence="4">
    <location>
        <begin position="110"/>
        <end position="162"/>
    </location>
</feature>
<evidence type="ECO:0000313" key="6">
    <source>
        <dbReference type="Proteomes" id="UP000264445"/>
    </source>
</evidence>
<comment type="subunit">
    <text evidence="2">Heterodimer of SbcC and SbcD.</text>
</comment>
<dbReference type="AlphaFoldDB" id="A0A357VL34"/>